<name>A0A1Y4LLN3_9FIRM</name>
<evidence type="ECO:0000256" key="4">
    <source>
        <dbReference type="ARBA" id="ARBA00023136"/>
    </source>
</evidence>
<keyword evidence="3 5" id="KW-1133">Transmembrane helix</keyword>
<evidence type="ECO:0000256" key="2">
    <source>
        <dbReference type="ARBA" id="ARBA00022692"/>
    </source>
</evidence>
<keyword evidence="4 5" id="KW-0472">Membrane</keyword>
<sequence>MLWSLALVFLGGLLAGEVFRRLRLPPLLGMLLVGIAFGPYALGLLDDSLLAISADLRKIALIIILTRAGLSLDIGDLRKVGRSAVLLCFVPATFEIVGTVILAPRLLGVSVLEAAIIGSVIAAVSPAVVVPRMLRLMDEGYGSGQGIPQMILAGASVDDVYVIVLFSSFTSLASGGTLSPLDFVRIPTSLVLGIAAGVLCGLALAWWFSHVHMRDSIKVVIFLALSLVLVTIEDHCTGIIGFSGLLAVMSMGIMLGRRIPVVSKRLSAKYDRLWVGAELLLFVLVGAMVNVAYVAYAGVAAILLILGAMVFRMAGVFASVLSTKLNGKERAFCMLAYTPKATVQAAIGGVPLAMGLACGETVLTVAVLAILITAPFGAIAIDCTYKKWLQRAK</sequence>
<feature type="transmembrane region" description="Helical" evidence="5">
    <location>
        <begin position="238"/>
        <end position="256"/>
    </location>
</feature>
<dbReference type="Proteomes" id="UP000195326">
    <property type="component" value="Unassembled WGS sequence"/>
</dbReference>
<evidence type="ECO:0000256" key="5">
    <source>
        <dbReference type="SAM" id="Phobius"/>
    </source>
</evidence>
<dbReference type="PANTHER" id="PTHR31102:SF1">
    <property type="entry name" value="CATION_H+ EXCHANGER DOMAIN-CONTAINING PROTEIN"/>
    <property type="match status" value="1"/>
</dbReference>
<feature type="transmembrane region" description="Helical" evidence="5">
    <location>
        <begin position="25"/>
        <end position="45"/>
    </location>
</feature>
<protein>
    <submittedName>
        <fullName evidence="7">Potassium transporter</fullName>
    </submittedName>
</protein>
<feature type="transmembrane region" description="Helical" evidence="5">
    <location>
        <begin position="362"/>
        <end position="385"/>
    </location>
</feature>
<dbReference type="Gene3D" id="1.20.1530.20">
    <property type="match status" value="1"/>
</dbReference>
<dbReference type="InterPro" id="IPR006153">
    <property type="entry name" value="Cation/H_exchanger_TM"/>
</dbReference>
<dbReference type="STRING" id="501571.GCA_900143195_02403"/>
<dbReference type="EMBL" id="NFKL01000012">
    <property type="protein sequence ID" value="OUP57623.1"/>
    <property type="molecule type" value="Genomic_DNA"/>
</dbReference>
<gene>
    <name evidence="7" type="ORF">B5F15_09205</name>
</gene>
<dbReference type="PANTHER" id="PTHR31102">
    <property type="match status" value="1"/>
</dbReference>
<organism evidence="7 8">
    <name type="scientific">Butyricicoccus pullicaecorum</name>
    <dbReference type="NCBI Taxonomy" id="501571"/>
    <lineage>
        <taxon>Bacteria</taxon>
        <taxon>Bacillati</taxon>
        <taxon>Bacillota</taxon>
        <taxon>Clostridia</taxon>
        <taxon>Eubacteriales</taxon>
        <taxon>Butyricicoccaceae</taxon>
        <taxon>Butyricicoccus</taxon>
    </lineage>
</organism>
<dbReference type="InterPro" id="IPR051843">
    <property type="entry name" value="CPA1_transporter"/>
</dbReference>
<keyword evidence="2 5" id="KW-0812">Transmembrane</keyword>
<comment type="subcellular location">
    <subcellularLocation>
        <location evidence="1">Membrane</location>
        <topology evidence="1">Multi-pass membrane protein</topology>
    </subcellularLocation>
</comment>
<feature type="transmembrane region" description="Helical" evidence="5">
    <location>
        <begin position="334"/>
        <end position="356"/>
    </location>
</feature>
<feature type="transmembrane region" description="Helical" evidence="5">
    <location>
        <begin position="109"/>
        <end position="130"/>
    </location>
</feature>
<evidence type="ECO:0000259" key="6">
    <source>
        <dbReference type="Pfam" id="PF00999"/>
    </source>
</evidence>
<dbReference type="RefSeq" id="WP_087415140.1">
    <property type="nucleotide sequence ID" value="NZ_NFKL01000012.1"/>
</dbReference>
<evidence type="ECO:0000256" key="1">
    <source>
        <dbReference type="ARBA" id="ARBA00004141"/>
    </source>
</evidence>
<reference evidence="8" key="1">
    <citation type="submission" date="2017-04" db="EMBL/GenBank/DDBJ databases">
        <title>Function of individual gut microbiota members based on whole genome sequencing of pure cultures obtained from chicken caecum.</title>
        <authorList>
            <person name="Medvecky M."/>
            <person name="Cejkova D."/>
            <person name="Polansky O."/>
            <person name="Karasova D."/>
            <person name="Kubasova T."/>
            <person name="Cizek A."/>
            <person name="Rychlik I."/>
        </authorList>
    </citation>
    <scope>NUCLEOTIDE SEQUENCE [LARGE SCALE GENOMIC DNA]</scope>
    <source>
        <strain evidence="8">An179</strain>
    </source>
</reference>
<evidence type="ECO:0000256" key="3">
    <source>
        <dbReference type="ARBA" id="ARBA00022989"/>
    </source>
</evidence>
<feature type="transmembrane region" description="Helical" evidence="5">
    <location>
        <begin position="151"/>
        <end position="170"/>
    </location>
</feature>
<dbReference type="GO" id="GO:0015297">
    <property type="term" value="F:antiporter activity"/>
    <property type="evidence" value="ECO:0007669"/>
    <property type="project" value="InterPro"/>
</dbReference>
<feature type="domain" description="Cation/H+ exchanger transmembrane" evidence="6">
    <location>
        <begin position="7"/>
        <end position="378"/>
    </location>
</feature>
<feature type="transmembrane region" description="Helical" evidence="5">
    <location>
        <begin position="190"/>
        <end position="209"/>
    </location>
</feature>
<dbReference type="AlphaFoldDB" id="A0A1Y4LLN3"/>
<evidence type="ECO:0000313" key="7">
    <source>
        <dbReference type="EMBL" id="OUP57623.1"/>
    </source>
</evidence>
<comment type="caution">
    <text evidence="7">The sequence shown here is derived from an EMBL/GenBank/DDBJ whole genome shotgun (WGS) entry which is preliminary data.</text>
</comment>
<proteinExistence type="predicted"/>
<feature type="transmembrane region" description="Helical" evidence="5">
    <location>
        <begin position="302"/>
        <end position="322"/>
    </location>
</feature>
<dbReference type="GO" id="GO:1902600">
    <property type="term" value="P:proton transmembrane transport"/>
    <property type="evidence" value="ECO:0007669"/>
    <property type="project" value="InterPro"/>
</dbReference>
<evidence type="ECO:0000313" key="8">
    <source>
        <dbReference type="Proteomes" id="UP000195326"/>
    </source>
</evidence>
<dbReference type="Pfam" id="PF00999">
    <property type="entry name" value="Na_H_Exchanger"/>
    <property type="match status" value="1"/>
</dbReference>
<feature type="transmembrane region" description="Helical" evidence="5">
    <location>
        <begin position="84"/>
        <end position="103"/>
    </location>
</feature>
<accession>A0A1Y4LLN3</accession>
<dbReference type="InterPro" id="IPR038770">
    <property type="entry name" value="Na+/solute_symporter_sf"/>
</dbReference>
<dbReference type="GO" id="GO:0016020">
    <property type="term" value="C:membrane"/>
    <property type="evidence" value="ECO:0007669"/>
    <property type="project" value="UniProtKB-SubCell"/>
</dbReference>
<feature type="transmembrane region" description="Helical" evidence="5">
    <location>
        <begin position="216"/>
        <end position="232"/>
    </location>
</feature>
<feature type="transmembrane region" description="Helical" evidence="5">
    <location>
        <begin position="277"/>
        <end position="296"/>
    </location>
</feature>